<gene>
    <name evidence="1" type="ORF">PMAYCL1PPCAC_14748</name>
</gene>
<keyword evidence="2" id="KW-1185">Reference proteome</keyword>
<dbReference type="PANTHER" id="PTHR20852">
    <property type="entry name" value="GLUTAMINE SYNTHETASE"/>
    <property type="match status" value="1"/>
</dbReference>
<evidence type="ECO:0000313" key="1">
    <source>
        <dbReference type="EMBL" id="GMR44553.1"/>
    </source>
</evidence>
<dbReference type="PANTHER" id="PTHR20852:SF96">
    <property type="entry name" value="GLUTAMINE SYNTHETASE-RELATED"/>
    <property type="match status" value="1"/>
</dbReference>
<evidence type="ECO:0008006" key="3">
    <source>
        <dbReference type="Google" id="ProtNLM"/>
    </source>
</evidence>
<dbReference type="AlphaFoldDB" id="A0AAN5CHL5"/>
<accession>A0AAN5CHL5</accession>
<dbReference type="InterPro" id="IPR050292">
    <property type="entry name" value="Glutamine_Synthetase"/>
</dbReference>
<dbReference type="GO" id="GO:0006542">
    <property type="term" value="P:glutamine biosynthetic process"/>
    <property type="evidence" value="ECO:0007669"/>
    <property type="project" value="InterPro"/>
</dbReference>
<dbReference type="SUPFAM" id="SSF54368">
    <property type="entry name" value="Glutamine synthetase, N-terminal domain"/>
    <property type="match status" value="1"/>
</dbReference>
<protein>
    <recommendedName>
        <fullName evidence="3">Glutamine synthetase</fullName>
    </recommendedName>
</protein>
<sequence length="82" mass="9108">TYIWIDGTGLNLQCKTRTLATAPVNIADYPIWNYGEDSYLKAVADYSDPFLGGQNKLVLCETLDRNMKPTATNHRANAALVM</sequence>
<name>A0AAN5CHL5_9BILA</name>
<dbReference type="GO" id="GO:0005737">
    <property type="term" value="C:cytoplasm"/>
    <property type="evidence" value="ECO:0007669"/>
    <property type="project" value="TreeGrafter"/>
</dbReference>
<feature type="non-terminal residue" evidence="1">
    <location>
        <position position="1"/>
    </location>
</feature>
<dbReference type="InterPro" id="IPR036651">
    <property type="entry name" value="Gln_synt_N_sf"/>
</dbReference>
<dbReference type="Proteomes" id="UP001328107">
    <property type="component" value="Unassembled WGS sequence"/>
</dbReference>
<evidence type="ECO:0000313" key="2">
    <source>
        <dbReference type="Proteomes" id="UP001328107"/>
    </source>
</evidence>
<comment type="caution">
    <text evidence="1">The sequence shown here is derived from an EMBL/GenBank/DDBJ whole genome shotgun (WGS) entry which is preliminary data.</text>
</comment>
<proteinExistence type="predicted"/>
<dbReference type="EMBL" id="BTRK01000003">
    <property type="protein sequence ID" value="GMR44553.1"/>
    <property type="molecule type" value="Genomic_DNA"/>
</dbReference>
<organism evidence="1 2">
    <name type="scientific">Pristionchus mayeri</name>
    <dbReference type="NCBI Taxonomy" id="1317129"/>
    <lineage>
        <taxon>Eukaryota</taxon>
        <taxon>Metazoa</taxon>
        <taxon>Ecdysozoa</taxon>
        <taxon>Nematoda</taxon>
        <taxon>Chromadorea</taxon>
        <taxon>Rhabditida</taxon>
        <taxon>Rhabditina</taxon>
        <taxon>Diplogasteromorpha</taxon>
        <taxon>Diplogasteroidea</taxon>
        <taxon>Neodiplogasteridae</taxon>
        <taxon>Pristionchus</taxon>
    </lineage>
</organism>
<dbReference type="Gene3D" id="3.10.20.70">
    <property type="entry name" value="Glutamine synthetase, N-terminal domain"/>
    <property type="match status" value="1"/>
</dbReference>
<dbReference type="GO" id="GO:0004356">
    <property type="term" value="F:glutamine synthetase activity"/>
    <property type="evidence" value="ECO:0007669"/>
    <property type="project" value="InterPro"/>
</dbReference>
<feature type="non-terminal residue" evidence="1">
    <location>
        <position position="82"/>
    </location>
</feature>
<reference evidence="2" key="1">
    <citation type="submission" date="2022-10" db="EMBL/GenBank/DDBJ databases">
        <title>Genome assembly of Pristionchus species.</title>
        <authorList>
            <person name="Yoshida K."/>
            <person name="Sommer R.J."/>
        </authorList>
    </citation>
    <scope>NUCLEOTIDE SEQUENCE [LARGE SCALE GENOMIC DNA]</scope>
    <source>
        <strain evidence="2">RS5460</strain>
    </source>
</reference>